<evidence type="ECO:0000313" key="5">
    <source>
        <dbReference type="EMBL" id="KAL2825665.1"/>
    </source>
</evidence>
<dbReference type="InterPro" id="IPR008138">
    <property type="entry name" value="SapB_2"/>
</dbReference>
<keyword evidence="3" id="KW-0732">Signal</keyword>
<evidence type="ECO:0000256" key="2">
    <source>
        <dbReference type="ARBA" id="ARBA00023180"/>
    </source>
</evidence>
<proteinExistence type="predicted"/>
<feature type="signal peptide" evidence="3">
    <location>
        <begin position="1"/>
        <end position="19"/>
    </location>
</feature>
<protein>
    <recommendedName>
        <fullName evidence="4">Saposin B-type domain-containing protein</fullName>
    </recommendedName>
</protein>
<dbReference type="EMBL" id="JBFXLU010000482">
    <property type="protein sequence ID" value="KAL2825665.1"/>
    <property type="molecule type" value="Genomic_DNA"/>
</dbReference>
<evidence type="ECO:0000313" key="6">
    <source>
        <dbReference type="Proteomes" id="UP001610446"/>
    </source>
</evidence>
<dbReference type="PROSITE" id="PS50015">
    <property type="entry name" value="SAP_B"/>
    <property type="match status" value="1"/>
</dbReference>
<comment type="caution">
    <text evidence="5">The sequence shown here is derived from an EMBL/GenBank/DDBJ whole genome shotgun (WGS) entry which is preliminary data.</text>
</comment>
<evidence type="ECO:0000256" key="3">
    <source>
        <dbReference type="SAM" id="SignalP"/>
    </source>
</evidence>
<dbReference type="Pfam" id="PF05184">
    <property type="entry name" value="SapB_1"/>
    <property type="match status" value="1"/>
</dbReference>
<reference evidence="5 6" key="1">
    <citation type="submission" date="2024-07" db="EMBL/GenBank/DDBJ databases">
        <title>Section-level genome sequencing and comparative genomics of Aspergillus sections Usti and Cavernicolus.</title>
        <authorList>
            <consortium name="Lawrence Berkeley National Laboratory"/>
            <person name="Nybo J.L."/>
            <person name="Vesth T.C."/>
            <person name="Theobald S."/>
            <person name="Frisvad J.C."/>
            <person name="Larsen T.O."/>
            <person name="Kjaerboelling I."/>
            <person name="Rothschild-Mancinelli K."/>
            <person name="Lyhne E.K."/>
            <person name="Kogle M.E."/>
            <person name="Barry K."/>
            <person name="Clum A."/>
            <person name="Na H."/>
            <person name="Ledsgaard L."/>
            <person name="Lin J."/>
            <person name="Lipzen A."/>
            <person name="Kuo A."/>
            <person name="Riley R."/>
            <person name="Mondo S."/>
            <person name="Labutti K."/>
            <person name="Haridas S."/>
            <person name="Pangalinan J."/>
            <person name="Salamov A.A."/>
            <person name="Simmons B.A."/>
            <person name="Magnuson J.K."/>
            <person name="Chen J."/>
            <person name="Drula E."/>
            <person name="Henrissat B."/>
            <person name="Wiebenga A."/>
            <person name="Lubbers R.J."/>
            <person name="Gomes A.C."/>
            <person name="Makela M.R."/>
            <person name="Stajich J."/>
            <person name="Grigoriev I.V."/>
            <person name="Mortensen U.H."/>
            <person name="De Vries R.P."/>
            <person name="Baker S.E."/>
            <person name="Andersen M.R."/>
        </authorList>
    </citation>
    <scope>NUCLEOTIDE SEQUENCE [LARGE SCALE GENOMIC DNA]</scope>
    <source>
        <strain evidence="5 6">CBS 123904</strain>
    </source>
</reference>
<feature type="chain" id="PRO_5046893672" description="Saposin B-type domain-containing protein" evidence="3">
    <location>
        <begin position="20"/>
        <end position="99"/>
    </location>
</feature>
<feature type="domain" description="Saposin B-type" evidence="4">
    <location>
        <begin position="21"/>
        <end position="99"/>
    </location>
</feature>
<evidence type="ECO:0000259" key="4">
    <source>
        <dbReference type="PROSITE" id="PS50015"/>
    </source>
</evidence>
<dbReference type="Proteomes" id="UP001610446">
    <property type="component" value="Unassembled WGS sequence"/>
</dbReference>
<keyword evidence="6" id="KW-1185">Reference proteome</keyword>
<keyword evidence="1" id="KW-1015">Disulfide bond</keyword>
<keyword evidence="2" id="KW-0325">Glycoprotein</keyword>
<sequence length="99" mass="10168">MRASGLAIALVAQIAVVAATNSAECKVCMDAVNAVVAQAQQNETEEAVIDALDEACAYLTNSSQAGYCQEFADKVGPVLVSALSEVVNADNVCTWAGLC</sequence>
<name>A0ABR4ID53_9EURO</name>
<accession>A0ABR4ID53</accession>
<dbReference type="Pfam" id="PF03489">
    <property type="entry name" value="SapB_2"/>
    <property type="match status" value="1"/>
</dbReference>
<dbReference type="InterPro" id="IPR007856">
    <property type="entry name" value="SapB_1"/>
</dbReference>
<organism evidence="5 6">
    <name type="scientific">Aspergillus pseudoustus</name>
    <dbReference type="NCBI Taxonomy" id="1810923"/>
    <lineage>
        <taxon>Eukaryota</taxon>
        <taxon>Fungi</taxon>
        <taxon>Dikarya</taxon>
        <taxon>Ascomycota</taxon>
        <taxon>Pezizomycotina</taxon>
        <taxon>Eurotiomycetes</taxon>
        <taxon>Eurotiomycetidae</taxon>
        <taxon>Eurotiales</taxon>
        <taxon>Aspergillaceae</taxon>
        <taxon>Aspergillus</taxon>
        <taxon>Aspergillus subgen. Nidulantes</taxon>
    </lineage>
</organism>
<dbReference type="InterPro" id="IPR011001">
    <property type="entry name" value="Saposin-like"/>
</dbReference>
<gene>
    <name evidence="5" type="ORF">BJY01DRAFT_256218</name>
</gene>
<dbReference type="SUPFAM" id="SSF47862">
    <property type="entry name" value="Saposin"/>
    <property type="match status" value="1"/>
</dbReference>
<dbReference type="SMART" id="SM00741">
    <property type="entry name" value="SapB"/>
    <property type="match status" value="1"/>
</dbReference>
<dbReference type="PANTHER" id="PTHR11480">
    <property type="entry name" value="SAPOSIN-RELATED"/>
    <property type="match status" value="1"/>
</dbReference>
<dbReference type="InterPro" id="IPR008139">
    <property type="entry name" value="SaposinB_dom"/>
</dbReference>
<dbReference type="Gene3D" id="1.10.225.10">
    <property type="entry name" value="Saposin-like"/>
    <property type="match status" value="1"/>
</dbReference>
<evidence type="ECO:0000256" key="1">
    <source>
        <dbReference type="ARBA" id="ARBA00023157"/>
    </source>
</evidence>
<dbReference type="InterPro" id="IPR051428">
    <property type="entry name" value="Sphingo_Act-Surfact_Prot"/>
</dbReference>